<evidence type="ECO:0000256" key="9">
    <source>
        <dbReference type="SAM" id="MobiDB-lite"/>
    </source>
</evidence>
<comment type="subcellular location">
    <subcellularLocation>
        <location evidence="8">Cytoplasm</location>
    </subcellularLocation>
</comment>
<protein>
    <recommendedName>
        <fullName evidence="8">Pantothenate synthetase</fullName>
        <shortName evidence="8">PS</shortName>
        <ecNumber evidence="8">6.3.2.1</ecNumber>
    </recommendedName>
    <alternativeName>
        <fullName evidence="8">Pantoate--beta-alanine ligase</fullName>
    </alternativeName>
    <alternativeName>
        <fullName evidence="8">Pantoate-activating enzyme</fullName>
    </alternativeName>
</protein>
<feature type="binding site" evidence="8">
    <location>
        <begin position="185"/>
        <end position="188"/>
    </location>
    <ligand>
        <name>ATP</name>
        <dbReference type="ChEBI" id="CHEBI:30616"/>
    </ligand>
</feature>
<evidence type="ECO:0000256" key="3">
    <source>
        <dbReference type="ARBA" id="ARBA00022598"/>
    </source>
</evidence>
<evidence type="ECO:0000256" key="1">
    <source>
        <dbReference type="ARBA" id="ARBA00004990"/>
    </source>
</evidence>
<proteinExistence type="inferred from homology"/>
<dbReference type="SUPFAM" id="SSF52374">
    <property type="entry name" value="Nucleotidylyl transferase"/>
    <property type="match status" value="1"/>
</dbReference>
<feature type="binding site" evidence="8">
    <location>
        <begin position="148"/>
        <end position="151"/>
    </location>
    <ligand>
        <name>ATP</name>
        <dbReference type="ChEBI" id="CHEBI:30616"/>
    </ligand>
</feature>
<name>A0AAP9Y629_9ACTO</name>
<comment type="catalytic activity">
    <reaction evidence="7 8">
        <text>(R)-pantoate + beta-alanine + ATP = (R)-pantothenate + AMP + diphosphate + H(+)</text>
        <dbReference type="Rhea" id="RHEA:10912"/>
        <dbReference type="ChEBI" id="CHEBI:15378"/>
        <dbReference type="ChEBI" id="CHEBI:15980"/>
        <dbReference type="ChEBI" id="CHEBI:29032"/>
        <dbReference type="ChEBI" id="CHEBI:30616"/>
        <dbReference type="ChEBI" id="CHEBI:33019"/>
        <dbReference type="ChEBI" id="CHEBI:57966"/>
        <dbReference type="ChEBI" id="CHEBI:456215"/>
        <dbReference type="EC" id="6.3.2.1"/>
    </reaction>
</comment>
<dbReference type="RefSeq" id="WP_074633285.1">
    <property type="nucleotide sequence ID" value="NZ_CP066065.1"/>
</dbReference>
<evidence type="ECO:0000313" key="11">
    <source>
        <dbReference type="Proteomes" id="UP000595220"/>
    </source>
</evidence>
<keyword evidence="6 8" id="KW-0067">ATP-binding</keyword>
<accession>A0AAP9Y629</accession>
<dbReference type="GO" id="GO:0015940">
    <property type="term" value="P:pantothenate biosynthetic process"/>
    <property type="evidence" value="ECO:0007669"/>
    <property type="project" value="UniProtKB-UniRule"/>
</dbReference>
<gene>
    <name evidence="8" type="primary">panC</name>
    <name evidence="10" type="ORF">I6H42_06285</name>
</gene>
<evidence type="ECO:0000256" key="4">
    <source>
        <dbReference type="ARBA" id="ARBA00022655"/>
    </source>
</evidence>
<dbReference type="InterPro" id="IPR003721">
    <property type="entry name" value="Pantoate_ligase"/>
</dbReference>
<dbReference type="NCBIfam" id="TIGR00125">
    <property type="entry name" value="cyt_tran_rel"/>
    <property type="match status" value="1"/>
</dbReference>
<dbReference type="InterPro" id="IPR042176">
    <property type="entry name" value="Pantoate_ligase_C"/>
</dbReference>
<feature type="compositionally biased region" description="Polar residues" evidence="9">
    <location>
        <begin position="314"/>
        <end position="323"/>
    </location>
</feature>
<feature type="binding site" evidence="8">
    <location>
        <position position="62"/>
    </location>
    <ligand>
        <name>(R)-pantoate</name>
        <dbReference type="ChEBI" id="CHEBI:15980"/>
    </ligand>
</feature>
<dbReference type="CDD" id="cd00560">
    <property type="entry name" value="PanC"/>
    <property type="match status" value="1"/>
</dbReference>
<dbReference type="Pfam" id="PF02569">
    <property type="entry name" value="Pantoate_ligase"/>
    <property type="match status" value="1"/>
</dbReference>
<dbReference type="GO" id="GO:0005524">
    <property type="term" value="F:ATP binding"/>
    <property type="evidence" value="ECO:0007669"/>
    <property type="project" value="UniProtKB-KW"/>
</dbReference>
<evidence type="ECO:0000256" key="2">
    <source>
        <dbReference type="ARBA" id="ARBA00009256"/>
    </source>
</evidence>
<keyword evidence="11" id="KW-1185">Reference proteome</keyword>
<comment type="subunit">
    <text evidence="8">Homodimer.</text>
</comment>
<dbReference type="GO" id="GO:0005829">
    <property type="term" value="C:cytosol"/>
    <property type="evidence" value="ECO:0007669"/>
    <property type="project" value="TreeGrafter"/>
</dbReference>
<reference evidence="10 11" key="1">
    <citation type="submission" date="2020-12" db="EMBL/GenBank/DDBJ databases">
        <title>FDA dAtabase for Regulatory Grade micrObial Sequences (FDA-ARGOS): Supporting development and validation of Infectious Disease Dx tests.</title>
        <authorList>
            <person name="Sproer C."/>
            <person name="Gronow S."/>
            <person name="Severitt S."/>
            <person name="Schroder I."/>
            <person name="Tallon L."/>
            <person name="Sadzewicz L."/>
            <person name="Zhao X."/>
            <person name="Boylan J."/>
            <person name="Ott S."/>
            <person name="Bowen H."/>
            <person name="Vavikolanu K."/>
            <person name="Mehta A."/>
            <person name="Aluvathingal J."/>
            <person name="Nadendla S."/>
            <person name="Lowell S."/>
            <person name="Myers T."/>
            <person name="Yan Y."/>
            <person name="Sichtig H."/>
        </authorList>
    </citation>
    <scope>NUCLEOTIDE SEQUENCE [LARGE SCALE GENOMIC DNA]</scope>
    <source>
        <strain evidence="10 11">FDAARGOS_985</strain>
    </source>
</reference>
<dbReference type="InterPro" id="IPR004821">
    <property type="entry name" value="Cyt_trans-like"/>
</dbReference>
<keyword evidence="4 8" id="KW-0566">Pantothenate biosynthesis</keyword>
<dbReference type="Gene3D" id="3.40.50.620">
    <property type="entry name" value="HUPs"/>
    <property type="match status" value="1"/>
</dbReference>
<keyword evidence="8" id="KW-0963">Cytoplasm</keyword>
<dbReference type="EMBL" id="CP066065">
    <property type="protein sequence ID" value="QQC43409.1"/>
    <property type="molecule type" value="Genomic_DNA"/>
</dbReference>
<dbReference type="Proteomes" id="UP000595220">
    <property type="component" value="Chromosome"/>
</dbReference>
<comment type="similarity">
    <text evidence="2 8">Belongs to the pantothenate synthetase family.</text>
</comment>
<feature type="binding site" evidence="8">
    <location>
        <position position="62"/>
    </location>
    <ligand>
        <name>beta-alanine</name>
        <dbReference type="ChEBI" id="CHEBI:57966"/>
    </ligand>
</feature>
<feature type="binding site" evidence="8">
    <location>
        <begin position="31"/>
        <end position="38"/>
    </location>
    <ligand>
        <name>ATP</name>
        <dbReference type="ChEBI" id="CHEBI:30616"/>
    </ligand>
</feature>
<dbReference type="GO" id="GO:0004592">
    <property type="term" value="F:pantoate-beta-alanine ligase activity"/>
    <property type="evidence" value="ECO:0007669"/>
    <property type="project" value="UniProtKB-UniRule"/>
</dbReference>
<sequence length="323" mass="33926">MTHHPLLVHTRAQLADALARLSSTKALVMTMGALHAGHLELVREARRLADHVIVTIFVNPTQFAPGEDYDAYPRTLDADMDALESVGADLVWAPAPQDVYPTPATVSIDPGPIARVLEGKTRPTHFSGVALVCSKVANLVRPDVALYGQKDAQQLAVLRTVFAQLDIPVRIHAVPIVRARDGVALSSRNQYLSDDERVRARALSRALLRGVAAAEAGADAARIVEACRAVIDEEGGIELDYIAVVDAGSFEILAGTDGVPVDGGGGAPTLLPDGSRDGRILIAARVGTTRLIDNMEAPLGAVSPTTGAGVASRVASQHTGEDA</sequence>
<keyword evidence="5 8" id="KW-0547">Nucleotide-binding</keyword>
<dbReference type="NCBIfam" id="TIGR00018">
    <property type="entry name" value="panC"/>
    <property type="match status" value="1"/>
</dbReference>
<evidence type="ECO:0000256" key="6">
    <source>
        <dbReference type="ARBA" id="ARBA00022840"/>
    </source>
</evidence>
<keyword evidence="3 8" id="KW-0436">Ligase</keyword>
<evidence type="ECO:0000313" key="10">
    <source>
        <dbReference type="EMBL" id="QQC43409.1"/>
    </source>
</evidence>
<feature type="region of interest" description="Disordered" evidence="9">
    <location>
        <begin position="303"/>
        <end position="323"/>
    </location>
</feature>
<dbReference type="HAMAP" id="MF_00158">
    <property type="entry name" value="PanC"/>
    <property type="match status" value="1"/>
</dbReference>
<dbReference type="InterPro" id="IPR014729">
    <property type="entry name" value="Rossmann-like_a/b/a_fold"/>
</dbReference>
<dbReference type="PANTHER" id="PTHR21299:SF1">
    <property type="entry name" value="PANTOATE--BETA-ALANINE LIGASE"/>
    <property type="match status" value="1"/>
</dbReference>
<comment type="pathway">
    <text evidence="1 8">Cofactor biosynthesis; (R)-pantothenate biosynthesis; (R)-pantothenate from (R)-pantoate and beta-alanine: step 1/1.</text>
</comment>
<evidence type="ECO:0000256" key="8">
    <source>
        <dbReference type="HAMAP-Rule" id="MF_00158"/>
    </source>
</evidence>
<organism evidence="10 11">
    <name type="scientific">Schaalia meyeri</name>
    <dbReference type="NCBI Taxonomy" id="52773"/>
    <lineage>
        <taxon>Bacteria</taxon>
        <taxon>Bacillati</taxon>
        <taxon>Actinomycetota</taxon>
        <taxon>Actinomycetes</taxon>
        <taxon>Actinomycetales</taxon>
        <taxon>Actinomycetaceae</taxon>
        <taxon>Schaalia</taxon>
    </lineage>
</organism>
<dbReference type="EC" id="6.3.2.1" evidence="8"/>
<dbReference type="PANTHER" id="PTHR21299">
    <property type="entry name" value="CYTIDYLATE KINASE/PANTOATE-BETA-ALANINE LIGASE"/>
    <property type="match status" value="1"/>
</dbReference>
<comment type="function">
    <text evidence="8">Catalyzes the condensation of pantoate with beta-alanine in an ATP-dependent reaction via a pantoyl-adenylate intermediate.</text>
</comment>
<comment type="miscellaneous">
    <text evidence="8">The reaction proceeds by a bi uni uni bi ping pong mechanism.</text>
</comment>
<feature type="active site" description="Proton donor" evidence="8">
    <location>
        <position position="38"/>
    </location>
</feature>
<evidence type="ECO:0000256" key="7">
    <source>
        <dbReference type="ARBA" id="ARBA00048258"/>
    </source>
</evidence>
<feature type="binding site" evidence="8">
    <location>
        <position position="154"/>
    </location>
    <ligand>
        <name>(R)-pantoate</name>
        <dbReference type="ChEBI" id="CHEBI:15980"/>
    </ligand>
</feature>
<dbReference type="AlphaFoldDB" id="A0AAP9Y629"/>
<feature type="binding site" evidence="8">
    <location>
        <position position="177"/>
    </location>
    <ligand>
        <name>ATP</name>
        <dbReference type="ChEBI" id="CHEBI:30616"/>
    </ligand>
</feature>
<dbReference type="Gene3D" id="3.30.1300.10">
    <property type="entry name" value="Pantoate-beta-alanine ligase, C-terminal domain"/>
    <property type="match status" value="1"/>
</dbReference>
<evidence type="ECO:0000256" key="5">
    <source>
        <dbReference type="ARBA" id="ARBA00022741"/>
    </source>
</evidence>